<dbReference type="Pfam" id="PF18818">
    <property type="entry name" value="MPTase-PolyVal"/>
    <property type="match status" value="1"/>
</dbReference>
<evidence type="ECO:0008006" key="5">
    <source>
        <dbReference type="Google" id="ProtNLM"/>
    </source>
</evidence>
<name>A0A0F7K1G3_9GAMM</name>
<proteinExistence type="predicted"/>
<dbReference type="InterPro" id="IPR013610">
    <property type="entry name" value="ArdC_N"/>
</dbReference>
<geneLocation type="plasmid" evidence="3">
    <name>unnamed</name>
</geneLocation>
<dbReference type="KEGG" id="seds:AAY24_18210"/>
<accession>A0A0F7K1G3</accession>
<gene>
    <name evidence="3" type="ORF">AAY24_18210</name>
</gene>
<dbReference type="InterPro" id="IPR041459">
    <property type="entry name" value="MPTase-PolyVal"/>
</dbReference>
<evidence type="ECO:0000259" key="2">
    <source>
        <dbReference type="Pfam" id="PF18818"/>
    </source>
</evidence>
<protein>
    <recommendedName>
        <fullName evidence="5">DUF1738 domain-containing protein</fullName>
    </recommendedName>
</protein>
<dbReference type="RefSeq" id="WP_046861477.1">
    <property type="nucleotide sequence ID" value="NZ_CP011413.1"/>
</dbReference>
<feature type="domain" description="Polyvalent protein metallopeptidase" evidence="2">
    <location>
        <begin position="150"/>
        <end position="275"/>
    </location>
</feature>
<evidence type="ECO:0000313" key="4">
    <source>
        <dbReference type="Proteomes" id="UP000034410"/>
    </source>
</evidence>
<evidence type="ECO:0000259" key="1">
    <source>
        <dbReference type="Pfam" id="PF08401"/>
    </source>
</evidence>
<feature type="domain" description="N-terminal" evidence="1">
    <location>
        <begin position="6"/>
        <end position="125"/>
    </location>
</feature>
<dbReference type="OrthoDB" id="9792687at2"/>
<dbReference type="PATRIC" id="fig|1543721.4.peg.3770"/>
<keyword evidence="3" id="KW-0614">Plasmid</keyword>
<reference evidence="3 4" key="1">
    <citation type="journal article" date="2015" name="Genome Announc.">
        <title>Complete Genome Sequence of Sedimenticola thiotaurini Strain SIP-G1, a Polyphosphate- and Polyhydroxyalkanoate-Accumulating Sulfur-Oxidizing Gammaproteobacterium Isolated from Salt Marsh Sediments.</title>
        <authorList>
            <person name="Flood B.E."/>
            <person name="Jones D.S."/>
            <person name="Bailey J.V."/>
        </authorList>
    </citation>
    <scope>NUCLEOTIDE SEQUENCE [LARGE SCALE GENOMIC DNA]</scope>
    <source>
        <strain evidence="3 4">SIP-G1</strain>
        <plasmid evidence="4">Plasmid</plasmid>
    </source>
</reference>
<dbReference type="EMBL" id="CP011413">
    <property type="protein sequence ID" value="AKH22396.1"/>
    <property type="molecule type" value="Genomic_DNA"/>
</dbReference>
<dbReference type="GO" id="GO:0003697">
    <property type="term" value="F:single-stranded DNA binding"/>
    <property type="evidence" value="ECO:0007669"/>
    <property type="project" value="InterPro"/>
</dbReference>
<organism evidence="3 4">
    <name type="scientific">Sedimenticola thiotaurini</name>
    <dbReference type="NCBI Taxonomy" id="1543721"/>
    <lineage>
        <taxon>Bacteria</taxon>
        <taxon>Pseudomonadati</taxon>
        <taxon>Pseudomonadota</taxon>
        <taxon>Gammaproteobacteria</taxon>
        <taxon>Chromatiales</taxon>
        <taxon>Sedimenticolaceae</taxon>
        <taxon>Sedimenticola</taxon>
    </lineage>
</organism>
<keyword evidence="4" id="KW-1185">Reference proteome</keyword>
<dbReference type="Proteomes" id="UP000034410">
    <property type="component" value="Plasmid"/>
</dbReference>
<dbReference type="PIRSF" id="PIRSF037112">
    <property type="entry name" value="Antirestriction_ArdC"/>
    <property type="match status" value="1"/>
</dbReference>
<dbReference type="AlphaFoldDB" id="A0A0F7K1G3"/>
<dbReference type="InterPro" id="IPR017113">
    <property type="entry name" value="Antirestriction_ArdC"/>
</dbReference>
<evidence type="ECO:0000313" key="3">
    <source>
        <dbReference type="EMBL" id="AKH22396.1"/>
    </source>
</evidence>
<dbReference type="Pfam" id="PF08401">
    <property type="entry name" value="ArdcN"/>
    <property type="match status" value="1"/>
</dbReference>
<sequence length="296" mass="33044">MKAKRDFYQEVTDKLIARMEAGANPVRSRWDGSGELTLPVNHNTGNHYNGLNILLLWISQEDQGFSSSHWMTYKQAKEKGGQVRKGEKGTTIIFYKTLEKDTGELDKDGNEVKAAVPMLRTFTVFNLDQIDGIDSPAKLAAGGGFEPHQMAEQILESSGVDIVEGGTRAFYRPSTDRVHMPDRDRFGNPEDFYATALHELTHATKAKHRCDRPKYESEIRGADYAFEELVAEIGAAFLMAGLSLPGMVQDHADYLSSWLEVLRNDKRAIFKAAAQAQKAHDWVMSAYADAQQKKAG</sequence>